<proteinExistence type="predicted"/>
<evidence type="ECO:0000259" key="1">
    <source>
        <dbReference type="PROSITE" id="PS50003"/>
    </source>
</evidence>
<dbReference type="KEGG" id="gtt:GUITHDRAFT_49387"/>
<dbReference type="PANTHER" id="PTHR14336:SF8">
    <property type="entry name" value="PROTEIN OPY1"/>
    <property type="match status" value="1"/>
</dbReference>
<dbReference type="SMART" id="SM00233">
    <property type="entry name" value="PH"/>
    <property type="match status" value="1"/>
</dbReference>
<dbReference type="Proteomes" id="UP000011087">
    <property type="component" value="Unassembled WGS sequence"/>
</dbReference>
<dbReference type="FunFam" id="2.30.29.30:FF:000286">
    <property type="entry name" value="PH-protein kinase domain containing protein"/>
    <property type="match status" value="1"/>
</dbReference>
<reference evidence="4" key="2">
    <citation type="submission" date="2012-11" db="EMBL/GenBank/DDBJ databases">
        <authorList>
            <person name="Kuo A."/>
            <person name="Curtis B.A."/>
            <person name="Tanifuji G."/>
            <person name="Burki F."/>
            <person name="Gruber A."/>
            <person name="Irimia M."/>
            <person name="Maruyama S."/>
            <person name="Arias M.C."/>
            <person name="Ball S.G."/>
            <person name="Gile G.H."/>
            <person name="Hirakawa Y."/>
            <person name="Hopkins J.F."/>
            <person name="Rensing S.A."/>
            <person name="Schmutz J."/>
            <person name="Symeonidi A."/>
            <person name="Elias M."/>
            <person name="Eveleigh R.J."/>
            <person name="Herman E.K."/>
            <person name="Klute M.J."/>
            <person name="Nakayama T."/>
            <person name="Obornik M."/>
            <person name="Reyes-Prieto A."/>
            <person name="Armbrust E.V."/>
            <person name="Aves S.J."/>
            <person name="Beiko R.G."/>
            <person name="Coutinho P."/>
            <person name="Dacks J.B."/>
            <person name="Durnford D.G."/>
            <person name="Fast N.M."/>
            <person name="Green B.R."/>
            <person name="Grisdale C."/>
            <person name="Hempe F."/>
            <person name="Henrissat B."/>
            <person name="Hoppner M.P."/>
            <person name="Ishida K.-I."/>
            <person name="Kim E."/>
            <person name="Koreny L."/>
            <person name="Kroth P.G."/>
            <person name="Liu Y."/>
            <person name="Malik S.-B."/>
            <person name="Maier U.G."/>
            <person name="McRose D."/>
            <person name="Mock T."/>
            <person name="Neilson J.A."/>
            <person name="Onodera N.T."/>
            <person name="Poole A.M."/>
            <person name="Pritham E.J."/>
            <person name="Richards T.A."/>
            <person name="Rocap G."/>
            <person name="Roy S.W."/>
            <person name="Sarai C."/>
            <person name="Schaack S."/>
            <person name="Shirato S."/>
            <person name="Slamovits C.H."/>
            <person name="Spencer D.F."/>
            <person name="Suzuki S."/>
            <person name="Worden A.Z."/>
            <person name="Zauner S."/>
            <person name="Barry K."/>
            <person name="Bell C."/>
            <person name="Bharti A.K."/>
            <person name="Crow J.A."/>
            <person name="Grimwood J."/>
            <person name="Kramer R."/>
            <person name="Lindquist E."/>
            <person name="Lucas S."/>
            <person name="Salamov A."/>
            <person name="McFadden G.I."/>
            <person name="Lane C.E."/>
            <person name="Keeling P.J."/>
            <person name="Gray M.W."/>
            <person name="Grigoriev I.V."/>
            <person name="Archibald J.M."/>
        </authorList>
    </citation>
    <scope>NUCLEOTIDE SEQUENCE</scope>
    <source>
        <strain evidence="4">CCMP2712</strain>
    </source>
</reference>
<dbReference type="InterPro" id="IPR011993">
    <property type="entry name" value="PH-like_dom_sf"/>
</dbReference>
<dbReference type="InterPro" id="IPR051707">
    <property type="entry name" value="PI-Interact_SigTrans_Reg"/>
</dbReference>
<dbReference type="EnsemblProtists" id="EKX34253">
    <property type="protein sequence ID" value="EKX34253"/>
    <property type="gene ID" value="GUITHDRAFT_49387"/>
</dbReference>
<evidence type="ECO:0000313" key="3">
    <source>
        <dbReference type="EnsemblProtists" id="EKX34253"/>
    </source>
</evidence>
<dbReference type="PANTHER" id="PTHR14336">
    <property type="entry name" value="TANDEM PH DOMAIN CONTAINING PROTEIN"/>
    <property type="match status" value="1"/>
</dbReference>
<dbReference type="Pfam" id="PF00169">
    <property type="entry name" value="PH"/>
    <property type="match status" value="1"/>
</dbReference>
<dbReference type="HOGENOM" id="CLU_2103312_0_0_1"/>
<dbReference type="PROSITE" id="PS50003">
    <property type="entry name" value="PH_DOMAIN"/>
    <property type="match status" value="1"/>
</dbReference>
<feature type="non-terminal residue" evidence="2">
    <location>
        <position position="1"/>
    </location>
</feature>
<dbReference type="SUPFAM" id="SSF50729">
    <property type="entry name" value="PH domain-like"/>
    <property type="match status" value="1"/>
</dbReference>
<gene>
    <name evidence="2" type="ORF">GUITHDRAFT_49387</name>
</gene>
<reference evidence="3" key="3">
    <citation type="submission" date="2015-06" db="UniProtKB">
        <authorList>
            <consortium name="EnsemblProtists"/>
        </authorList>
    </citation>
    <scope>IDENTIFICATION</scope>
</reference>
<dbReference type="RefSeq" id="XP_005821233.1">
    <property type="nucleotide sequence ID" value="XM_005821176.1"/>
</dbReference>
<dbReference type="GeneID" id="17291017"/>
<evidence type="ECO:0000313" key="2">
    <source>
        <dbReference type="EMBL" id="EKX34253.1"/>
    </source>
</evidence>
<name>L1IDD7_GUITC</name>
<dbReference type="OrthoDB" id="2344588at2759"/>
<sequence length="116" mass="13592">CFRSSHSRRGVLKKRGWYNLSWKDRYFVLKGQQLEYYSSEGAFKGNEVAKGNINLRDCHVSEHADSECLWAFAIQDVMQNRTFYCAALNEQERAMWISQIQQASKLSSRMESNQQD</sequence>
<dbReference type="AlphaFoldDB" id="L1IDD7"/>
<dbReference type="InterPro" id="IPR001849">
    <property type="entry name" value="PH_domain"/>
</dbReference>
<evidence type="ECO:0000313" key="4">
    <source>
        <dbReference type="Proteomes" id="UP000011087"/>
    </source>
</evidence>
<dbReference type="EMBL" id="JH993114">
    <property type="protein sequence ID" value="EKX34253.1"/>
    <property type="molecule type" value="Genomic_DNA"/>
</dbReference>
<protein>
    <recommendedName>
        <fullName evidence="1">PH domain-containing protein</fullName>
    </recommendedName>
</protein>
<feature type="domain" description="PH" evidence="1">
    <location>
        <begin position="5"/>
        <end position="105"/>
    </location>
</feature>
<accession>L1IDD7</accession>
<feature type="non-terminal residue" evidence="2">
    <location>
        <position position="116"/>
    </location>
</feature>
<dbReference type="PaxDb" id="55529-EKX34253"/>
<keyword evidence="4" id="KW-1185">Reference proteome</keyword>
<dbReference type="Gene3D" id="2.30.29.30">
    <property type="entry name" value="Pleckstrin-homology domain (PH domain)/Phosphotyrosine-binding domain (PTB)"/>
    <property type="match status" value="1"/>
</dbReference>
<organism evidence="2">
    <name type="scientific">Guillardia theta (strain CCMP2712)</name>
    <name type="common">Cryptophyte</name>
    <dbReference type="NCBI Taxonomy" id="905079"/>
    <lineage>
        <taxon>Eukaryota</taxon>
        <taxon>Cryptophyceae</taxon>
        <taxon>Pyrenomonadales</taxon>
        <taxon>Geminigeraceae</taxon>
        <taxon>Guillardia</taxon>
    </lineage>
</organism>
<reference evidence="2 4" key="1">
    <citation type="journal article" date="2012" name="Nature">
        <title>Algal genomes reveal evolutionary mosaicism and the fate of nucleomorphs.</title>
        <authorList>
            <consortium name="DOE Joint Genome Institute"/>
            <person name="Curtis B.A."/>
            <person name="Tanifuji G."/>
            <person name="Burki F."/>
            <person name="Gruber A."/>
            <person name="Irimia M."/>
            <person name="Maruyama S."/>
            <person name="Arias M.C."/>
            <person name="Ball S.G."/>
            <person name="Gile G.H."/>
            <person name="Hirakawa Y."/>
            <person name="Hopkins J.F."/>
            <person name="Kuo A."/>
            <person name="Rensing S.A."/>
            <person name="Schmutz J."/>
            <person name="Symeonidi A."/>
            <person name="Elias M."/>
            <person name="Eveleigh R.J."/>
            <person name="Herman E.K."/>
            <person name="Klute M.J."/>
            <person name="Nakayama T."/>
            <person name="Obornik M."/>
            <person name="Reyes-Prieto A."/>
            <person name="Armbrust E.V."/>
            <person name="Aves S.J."/>
            <person name="Beiko R.G."/>
            <person name="Coutinho P."/>
            <person name="Dacks J.B."/>
            <person name="Durnford D.G."/>
            <person name="Fast N.M."/>
            <person name="Green B.R."/>
            <person name="Grisdale C.J."/>
            <person name="Hempel F."/>
            <person name="Henrissat B."/>
            <person name="Hoppner M.P."/>
            <person name="Ishida K."/>
            <person name="Kim E."/>
            <person name="Koreny L."/>
            <person name="Kroth P.G."/>
            <person name="Liu Y."/>
            <person name="Malik S.B."/>
            <person name="Maier U.G."/>
            <person name="McRose D."/>
            <person name="Mock T."/>
            <person name="Neilson J.A."/>
            <person name="Onodera N.T."/>
            <person name="Poole A.M."/>
            <person name="Pritham E.J."/>
            <person name="Richards T.A."/>
            <person name="Rocap G."/>
            <person name="Roy S.W."/>
            <person name="Sarai C."/>
            <person name="Schaack S."/>
            <person name="Shirato S."/>
            <person name="Slamovits C.H."/>
            <person name="Spencer D.F."/>
            <person name="Suzuki S."/>
            <person name="Worden A.Z."/>
            <person name="Zauner S."/>
            <person name="Barry K."/>
            <person name="Bell C."/>
            <person name="Bharti A.K."/>
            <person name="Crow J.A."/>
            <person name="Grimwood J."/>
            <person name="Kramer R."/>
            <person name="Lindquist E."/>
            <person name="Lucas S."/>
            <person name="Salamov A."/>
            <person name="McFadden G.I."/>
            <person name="Lane C.E."/>
            <person name="Keeling P.J."/>
            <person name="Gray M.W."/>
            <person name="Grigoriev I.V."/>
            <person name="Archibald J.M."/>
        </authorList>
    </citation>
    <scope>NUCLEOTIDE SEQUENCE</scope>
    <source>
        <strain evidence="2 4">CCMP2712</strain>
    </source>
</reference>